<keyword evidence="1" id="KW-0479">Metal-binding</keyword>
<dbReference type="EMBL" id="BAAAFA010000001">
    <property type="protein sequence ID" value="GAA0809963.1"/>
    <property type="molecule type" value="Genomic_DNA"/>
</dbReference>
<evidence type="ECO:0000313" key="5">
    <source>
        <dbReference type="Proteomes" id="UP001500021"/>
    </source>
</evidence>
<gene>
    <name evidence="4" type="ORF">GCM10009111_00140</name>
</gene>
<dbReference type="SUPFAM" id="SSF53300">
    <property type="entry name" value="vWA-like"/>
    <property type="match status" value="1"/>
</dbReference>
<organism evidence="4 5">
    <name type="scientific">Colwellia asteriadis</name>
    <dbReference type="NCBI Taxonomy" id="517723"/>
    <lineage>
        <taxon>Bacteria</taxon>
        <taxon>Pseudomonadati</taxon>
        <taxon>Pseudomonadota</taxon>
        <taxon>Gammaproteobacteria</taxon>
        <taxon>Alteromonadales</taxon>
        <taxon>Colwelliaceae</taxon>
        <taxon>Colwellia</taxon>
    </lineage>
</organism>
<dbReference type="InterPro" id="IPR002035">
    <property type="entry name" value="VWF_A"/>
</dbReference>
<evidence type="ECO:0000313" key="4">
    <source>
        <dbReference type="EMBL" id="GAA0809963.1"/>
    </source>
</evidence>
<evidence type="ECO:0000256" key="2">
    <source>
        <dbReference type="ARBA" id="ARBA00022837"/>
    </source>
</evidence>
<dbReference type="Gene3D" id="3.40.50.410">
    <property type="entry name" value="von Willebrand factor, type A domain"/>
    <property type="match status" value="1"/>
</dbReference>
<dbReference type="Pfam" id="PF05567">
    <property type="entry name" value="T4P_PilY1"/>
    <property type="match status" value="1"/>
</dbReference>
<accession>A0ABN1L2H7</accession>
<comment type="caution">
    <text evidence="4">The sequence shown here is derived from an EMBL/GenBank/DDBJ whole genome shotgun (WGS) entry which is preliminary data.</text>
</comment>
<sequence length="1192" mass="129063">MGGLMRMLAIRDKSKHATLSIALLFIVSFGVFAEDIELYISDTATQSQKRPQVLLIFDNSGSMGTTETVKASYDPSITYPAVGGLNSLSSKFIYFTKGGVDGVSLPVPDSPSESRRFLDAINSCQAARDILDVYGFYTGHIREYSFNGNSGRWIEIPDNNGGNINVIDCEDDVLALNNNNAGVEGNGGNVSPLSDGYPVDGEGTQQAPQYHTANAVDSNVSWTGPLVTLYTDNYLRWYQSTTINNVNRTRLDIAKESVTNLIKSTPFVDFGLQIFNSNAGSNSKNGGRIIFGLQESTLAARATLLDKVDSLTASTWTPLCETLFEASRYFSGKGVYYGNDNDVNPKRDKSIESGNNYISPFNSCSDKVYVILITDGEPTWDIDADDEIQNMPEAGQDPMGAIYTVSTPKSQDRGTSYLPALAGWMKNNDLNTSLDGKQTAETYTIGFGQDAQNTAEALLIETATQGGGKYFYAQDTATLTAALTNVLSNLEPSNDTLTSASVASNNFDRTETLDYVYYAMFQPERGPRWQGNLKKYKVVDGVQKGKSGENAVNSNGFFSEDVTSYWSPTKDGDSVAKGGVAEMLRGLVSSRNIYSDLGSGGALKELNRTNAIATSAFGSRAALATALDVADDDDVIDDYLAWAKGVNTDDVKAEDESIPFMRPDVFGDPLHSKPIVINYGNDKIYVVVGTNQGALHMFKDDSTNNSVSESWAFMPKELFSNIKPLRENYTSVGKIYGVDGQITSHIVDHDGDGNVNGNDEVWIFFGLRRGGNSYYAINVTNPESPELMWHIKAGDTGFDELGQTWSQPKIAYSKLNTTGSNAKPVLIFGGGYAISKDNNGIGSDDSVGKAIYMVDAEQGTLLWNMAPAGPGVDTVFAGTDSIPSSIATLDSDGDGLTDRLYTGDTGGNVWRIDMPGSDKTKFSVFKLASLGGDSANTVDRRFFNEPTIARAIITETIDTGENDANGDDIIVQQETPYDAILIGSGDRVNPLGTDTEDKYFMIKDTNIRSQTFPSTTTPVIPVPATITLGDLYNYTDNPFGATLSSQDLEALSLTVSLHSGWYVDFTQTGEKSSASGLVINNVAYFTSYTPPELGVNSVSCDLPNGQGWLYAIDLALGTKKYNWAAEDSRNRGDHIAIVNEQFLGTPTLIVTNVDDGDPTTDDSTGQIIVGRKTIDAPLLPRTLRNYLYIDEQ</sequence>
<dbReference type="RefSeq" id="WP_343813438.1">
    <property type="nucleotide sequence ID" value="NZ_BAAAFA010000001.1"/>
</dbReference>
<proteinExistence type="predicted"/>
<evidence type="ECO:0000259" key="3">
    <source>
        <dbReference type="PROSITE" id="PS50234"/>
    </source>
</evidence>
<reference evidence="4 5" key="1">
    <citation type="journal article" date="2019" name="Int. J. Syst. Evol. Microbiol.">
        <title>The Global Catalogue of Microorganisms (GCM) 10K type strain sequencing project: providing services to taxonomists for standard genome sequencing and annotation.</title>
        <authorList>
            <consortium name="The Broad Institute Genomics Platform"/>
            <consortium name="The Broad Institute Genome Sequencing Center for Infectious Disease"/>
            <person name="Wu L."/>
            <person name="Ma J."/>
        </authorList>
    </citation>
    <scope>NUCLEOTIDE SEQUENCE [LARGE SCALE GENOMIC DNA]</scope>
    <source>
        <strain evidence="4 5">JCM 15608</strain>
    </source>
</reference>
<dbReference type="InterPro" id="IPR008707">
    <property type="entry name" value="B-propeller_PilY1"/>
</dbReference>
<keyword evidence="5" id="KW-1185">Reference proteome</keyword>
<dbReference type="Proteomes" id="UP001500021">
    <property type="component" value="Unassembled WGS sequence"/>
</dbReference>
<protein>
    <submittedName>
        <fullName evidence="4">PilC/PilY family type IV pilus protein</fullName>
    </submittedName>
</protein>
<evidence type="ECO:0000256" key="1">
    <source>
        <dbReference type="ARBA" id="ARBA00022723"/>
    </source>
</evidence>
<dbReference type="InterPro" id="IPR036465">
    <property type="entry name" value="vWFA_dom_sf"/>
</dbReference>
<feature type="domain" description="VWFA" evidence="3">
    <location>
        <begin position="232"/>
        <end position="490"/>
    </location>
</feature>
<keyword evidence="2" id="KW-0106">Calcium</keyword>
<dbReference type="PROSITE" id="PS50234">
    <property type="entry name" value="VWFA"/>
    <property type="match status" value="1"/>
</dbReference>
<name>A0ABN1L2H7_9GAMM</name>